<comment type="caution">
    <text evidence="1">The sequence shown here is derived from an EMBL/GenBank/DDBJ whole genome shotgun (WGS) entry which is preliminary data.</text>
</comment>
<name>A0A853DJN2_9MICO</name>
<reference evidence="1 2" key="1">
    <citation type="submission" date="2020-07" db="EMBL/GenBank/DDBJ databases">
        <title>Sequencing the genomes of 1000 actinobacteria strains.</title>
        <authorList>
            <person name="Klenk H.-P."/>
        </authorList>
    </citation>
    <scope>NUCLEOTIDE SEQUENCE [LARGE SCALE GENOMIC DNA]</scope>
    <source>
        <strain evidence="1 2">DSM 29531</strain>
    </source>
</reference>
<sequence length="77" mass="8823">MRLSEFWRLMDDEFGSGYSRVLARSHAIHALQDRSADEALEDGVGPREVWRALCVDLEVPPERWLGRDLPGTETKEP</sequence>
<protein>
    <recommendedName>
        <fullName evidence="3">DUF3046 domain-containing protein</fullName>
    </recommendedName>
</protein>
<organism evidence="1 2">
    <name type="scientific">Allobranchiibius huperziae</name>
    <dbReference type="NCBI Taxonomy" id="1874116"/>
    <lineage>
        <taxon>Bacteria</taxon>
        <taxon>Bacillati</taxon>
        <taxon>Actinomycetota</taxon>
        <taxon>Actinomycetes</taxon>
        <taxon>Micrococcales</taxon>
        <taxon>Dermacoccaceae</taxon>
        <taxon>Allobranchiibius</taxon>
    </lineage>
</organism>
<proteinExistence type="predicted"/>
<evidence type="ECO:0008006" key="3">
    <source>
        <dbReference type="Google" id="ProtNLM"/>
    </source>
</evidence>
<keyword evidence="2" id="KW-1185">Reference proteome</keyword>
<evidence type="ECO:0000313" key="1">
    <source>
        <dbReference type="EMBL" id="NYJ75214.1"/>
    </source>
</evidence>
<evidence type="ECO:0000313" key="2">
    <source>
        <dbReference type="Proteomes" id="UP000571817"/>
    </source>
</evidence>
<dbReference type="Proteomes" id="UP000571817">
    <property type="component" value="Unassembled WGS sequence"/>
</dbReference>
<gene>
    <name evidence="1" type="ORF">HNR15_002177</name>
</gene>
<dbReference type="Pfam" id="PF11248">
    <property type="entry name" value="DUF3046"/>
    <property type="match status" value="1"/>
</dbReference>
<dbReference type="AlphaFoldDB" id="A0A853DJN2"/>
<dbReference type="InterPro" id="IPR021408">
    <property type="entry name" value="DUF3046"/>
</dbReference>
<accession>A0A853DJN2</accession>
<dbReference type="RefSeq" id="WP_179481698.1">
    <property type="nucleotide sequence ID" value="NZ_JACCFW010000001.1"/>
</dbReference>
<dbReference type="EMBL" id="JACCFW010000001">
    <property type="protein sequence ID" value="NYJ75214.1"/>
    <property type="molecule type" value="Genomic_DNA"/>
</dbReference>